<dbReference type="InterPro" id="IPR028431">
    <property type="entry name" value="NADP_DH_HndA-like"/>
</dbReference>
<protein>
    <submittedName>
        <fullName evidence="7">NADP-reducing hydrogenase subunit HndA</fullName>
    </submittedName>
</protein>
<proteinExistence type="inferred from homology"/>
<evidence type="ECO:0000256" key="4">
    <source>
        <dbReference type="ARBA" id="ARBA00023004"/>
    </source>
</evidence>
<dbReference type="InterPro" id="IPR002023">
    <property type="entry name" value="NuoE-like"/>
</dbReference>
<dbReference type="InterPro" id="IPR036249">
    <property type="entry name" value="Thioredoxin-like_sf"/>
</dbReference>
<evidence type="ECO:0000256" key="3">
    <source>
        <dbReference type="ARBA" id="ARBA00022723"/>
    </source>
</evidence>
<dbReference type="Gene3D" id="1.10.10.1590">
    <property type="entry name" value="NADH-quinone oxidoreductase subunit E"/>
    <property type="match status" value="1"/>
</dbReference>
<evidence type="ECO:0000313" key="7">
    <source>
        <dbReference type="EMBL" id="MEO1781320.1"/>
    </source>
</evidence>
<comment type="cofactor">
    <cofactor evidence="6">
        <name>[2Fe-2S] cluster</name>
        <dbReference type="ChEBI" id="CHEBI:190135"/>
    </cofactor>
</comment>
<dbReference type="EMBL" id="MAEI02000001">
    <property type="protein sequence ID" value="MEO1781320.1"/>
    <property type="molecule type" value="Genomic_DNA"/>
</dbReference>
<comment type="similarity">
    <text evidence="1">Belongs to the complex I 24 kDa subunit family.</text>
</comment>
<accession>A0ABV0EZT3</accession>
<keyword evidence="4" id="KW-0408">Iron</keyword>
<keyword evidence="3" id="KW-0479">Metal-binding</keyword>
<sequence length="170" mass="18699">MSGQTVAFEFVETTSQYDELNEVLQKLKCQAGGQMPALQEAQRIYGYLPIEVLQRISKELAVPLEKLYSTATFYSQFTFVPRGKYTISVCMGTACYVKGAGNILDSYETTLGIKAGETTGDRLFTLESCRCIGACGLAPVLTVNEEVYGRLTTKKGDKVLATYIKESKAE</sequence>
<evidence type="ECO:0000256" key="2">
    <source>
        <dbReference type="ARBA" id="ARBA00022714"/>
    </source>
</evidence>
<dbReference type="Gene3D" id="3.40.30.10">
    <property type="entry name" value="Glutaredoxin"/>
    <property type="match status" value="1"/>
</dbReference>
<comment type="caution">
    <text evidence="7">The sequence shown here is derived from an EMBL/GenBank/DDBJ whole genome shotgun (WGS) entry which is preliminary data.</text>
</comment>
<dbReference type="PIRSF" id="PIRSF000216">
    <property type="entry name" value="NADH_DH_24kDa"/>
    <property type="match status" value="1"/>
</dbReference>
<dbReference type="InterPro" id="IPR042128">
    <property type="entry name" value="NuoE_dom"/>
</dbReference>
<evidence type="ECO:0000256" key="1">
    <source>
        <dbReference type="ARBA" id="ARBA00010643"/>
    </source>
</evidence>
<dbReference type="InterPro" id="IPR041921">
    <property type="entry name" value="NuoE_N"/>
</dbReference>
<reference evidence="7 8" key="2">
    <citation type="submission" date="2024-02" db="EMBL/GenBank/DDBJ databases">
        <title>The Genome Sequence of Enterococcus diestrammenae JM9A.</title>
        <authorList>
            <person name="Earl A."/>
            <person name="Manson A."/>
            <person name="Gilmore M."/>
            <person name="Sanders J."/>
            <person name="Shea T."/>
            <person name="Howe W."/>
            <person name="Livny J."/>
            <person name="Cuomo C."/>
            <person name="Neafsey D."/>
            <person name="Birren B."/>
        </authorList>
    </citation>
    <scope>NUCLEOTIDE SEQUENCE [LARGE SCALE GENOMIC DNA]</scope>
    <source>
        <strain evidence="7 8">JM9A</strain>
    </source>
</reference>
<dbReference type="Proteomes" id="UP001429357">
    <property type="component" value="Unassembled WGS sequence"/>
</dbReference>
<evidence type="ECO:0000256" key="6">
    <source>
        <dbReference type="ARBA" id="ARBA00034078"/>
    </source>
</evidence>
<evidence type="ECO:0000256" key="5">
    <source>
        <dbReference type="ARBA" id="ARBA00023014"/>
    </source>
</evidence>
<reference evidence="8" key="1">
    <citation type="submission" date="2016-06" db="EMBL/GenBank/DDBJ databases">
        <title>Four novel species of enterococci isolated from chicken manure.</title>
        <authorList>
            <person name="Van Tyne D."/>
        </authorList>
    </citation>
    <scope>NUCLEOTIDE SEQUENCE [LARGE SCALE GENOMIC DNA]</scope>
    <source>
        <strain evidence="8">JM9A</strain>
    </source>
</reference>
<dbReference type="SUPFAM" id="SSF52833">
    <property type="entry name" value="Thioredoxin-like"/>
    <property type="match status" value="1"/>
</dbReference>
<dbReference type="PANTHER" id="PTHR43342:SF2">
    <property type="entry name" value="POTENTIAL NAD-REDUCING HYDROGENASE SUBUNIT"/>
    <property type="match status" value="1"/>
</dbReference>
<dbReference type="CDD" id="cd03064">
    <property type="entry name" value="TRX_Fd_NuoE"/>
    <property type="match status" value="1"/>
</dbReference>
<keyword evidence="8" id="KW-1185">Reference proteome</keyword>
<evidence type="ECO:0000313" key="8">
    <source>
        <dbReference type="Proteomes" id="UP001429357"/>
    </source>
</evidence>
<gene>
    <name evidence="7" type="ORF">BAU18_000899</name>
</gene>
<dbReference type="PANTHER" id="PTHR43342">
    <property type="entry name" value="NADH-QUINONE OXIDOREDUCTASE, E SUBUNIT"/>
    <property type="match status" value="1"/>
</dbReference>
<dbReference type="Pfam" id="PF01257">
    <property type="entry name" value="2Fe-2S_thioredx"/>
    <property type="match status" value="1"/>
</dbReference>
<keyword evidence="2" id="KW-0001">2Fe-2S</keyword>
<dbReference type="RefSeq" id="WP_161869337.1">
    <property type="nucleotide sequence ID" value="NZ_JAQFAM010000011.1"/>
</dbReference>
<organism evidence="7 8">
    <name type="scientific">Enterococcus diestrammenae</name>
    <dbReference type="NCBI Taxonomy" id="1155073"/>
    <lineage>
        <taxon>Bacteria</taxon>
        <taxon>Bacillati</taxon>
        <taxon>Bacillota</taxon>
        <taxon>Bacilli</taxon>
        <taxon>Lactobacillales</taxon>
        <taxon>Enterococcaceae</taxon>
        <taxon>Enterococcus</taxon>
    </lineage>
</organism>
<keyword evidence="5" id="KW-0411">Iron-sulfur</keyword>
<name>A0ABV0EZT3_9ENTE</name>